<dbReference type="GO" id="GO:0005886">
    <property type="term" value="C:plasma membrane"/>
    <property type="evidence" value="ECO:0007669"/>
    <property type="project" value="UniProtKB-SubCell"/>
</dbReference>
<dbReference type="InterPro" id="IPR043149">
    <property type="entry name" value="TagF_N"/>
</dbReference>
<dbReference type="STRING" id="1297750.SAMN05444405_10312"/>
<dbReference type="Pfam" id="PF04464">
    <property type="entry name" value="Glyphos_transf"/>
    <property type="match status" value="1"/>
</dbReference>
<keyword evidence="5" id="KW-0777">Teichoic acid biosynthesis</keyword>
<comment type="similarity">
    <text evidence="2">Belongs to the CDP-glycerol glycerophosphotransferase family.</text>
</comment>
<evidence type="ECO:0000256" key="2">
    <source>
        <dbReference type="ARBA" id="ARBA00010488"/>
    </source>
</evidence>
<dbReference type="GO" id="GO:0019350">
    <property type="term" value="P:teichoic acid biosynthetic process"/>
    <property type="evidence" value="ECO:0007669"/>
    <property type="project" value="UniProtKB-KW"/>
</dbReference>
<keyword evidence="6" id="KW-0472">Membrane</keyword>
<dbReference type="InterPro" id="IPR043148">
    <property type="entry name" value="TagF_C"/>
</dbReference>
<evidence type="ECO:0000256" key="4">
    <source>
        <dbReference type="ARBA" id="ARBA00022679"/>
    </source>
</evidence>
<dbReference type="PANTHER" id="PTHR37316:SF3">
    <property type="entry name" value="TEICHOIC ACID GLYCEROL-PHOSPHATE TRANSFERASE"/>
    <property type="match status" value="1"/>
</dbReference>
<reference evidence="7 8" key="1">
    <citation type="submission" date="2016-11" db="EMBL/GenBank/DDBJ databases">
        <authorList>
            <person name="Jaros S."/>
            <person name="Januszkiewicz K."/>
            <person name="Wedrychowicz H."/>
        </authorList>
    </citation>
    <scope>NUCLEOTIDE SEQUENCE [LARGE SCALE GENOMIC DNA]</scope>
    <source>
        <strain evidence="7 8">DSM 26991</strain>
    </source>
</reference>
<evidence type="ECO:0000313" key="8">
    <source>
        <dbReference type="Proteomes" id="UP000184509"/>
    </source>
</evidence>
<dbReference type="Proteomes" id="UP000184509">
    <property type="component" value="Unassembled WGS sequence"/>
</dbReference>
<proteinExistence type="inferred from homology"/>
<keyword evidence="3" id="KW-1003">Cell membrane</keyword>
<dbReference type="PANTHER" id="PTHR37316">
    <property type="entry name" value="TEICHOIC ACID GLYCEROL-PHOSPHATE PRIMASE"/>
    <property type="match status" value="1"/>
</dbReference>
<evidence type="ECO:0000256" key="3">
    <source>
        <dbReference type="ARBA" id="ARBA00022475"/>
    </source>
</evidence>
<dbReference type="SUPFAM" id="SSF53756">
    <property type="entry name" value="UDP-Glycosyltransferase/glycogen phosphorylase"/>
    <property type="match status" value="1"/>
</dbReference>
<sequence length="385" mass="44900">MRKRLEYILKHNLIIQQVYRLIMSNLFRLVGLFVKTDENLVLISSFAGLRYNDSPKVISEYLTSHDEYQHLDIIWALEKPDEIEIPGCKKVKIDSLSYFLTALKAKYWITNVNIERGLHFKKKSTKFLNTWHGISFNKCGNAVNGRKDFDCSNVDLFLYQCQYEKDIFIRDFNALEEKLALTGLPRNDELYHVTDSEVASLKNKLNIPHDKKVILYAPTWRDSTDAGKSYEFNSPMDLKYWEEKLGDEYVLLYRIHHFVTKLLGVQFNDFVRDVSTYSTINDLMIVSDILVSDYSATLADFSILERPIICFGYDYEEYAANRGFYVDMNIVMPSGVLHTQEEVVNYIKNMDYRTECEKTVKVKNYFLEEGGNATEKSVNLFFNGA</sequence>
<evidence type="ECO:0000256" key="1">
    <source>
        <dbReference type="ARBA" id="ARBA00004202"/>
    </source>
</evidence>
<dbReference type="Gene3D" id="3.40.50.11820">
    <property type="match status" value="1"/>
</dbReference>
<keyword evidence="4 7" id="KW-0808">Transferase</keyword>
<comment type="subcellular location">
    <subcellularLocation>
        <location evidence="1">Cell membrane</location>
        <topology evidence="1">Peripheral membrane protein</topology>
    </subcellularLocation>
</comment>
<dbReference type="AlphaFoldDB" id="A0A1M4W841"/>
<dbReference type="EMBL" id="FQTV01000003">
    <property type="protein sequence ID" value="SHE77263.1"/>
    <property type="molecule type" value="Genomic_DNA"/>
</dbReference>
<accession>A0A1M4W841</accession>
<keyword evidence="8" id="KW-1185">Reference proteome</keyword>
<dbReference type="RefSeq" id="WP_073399235.1">
    <property type="nucleotide sequence ID" value="NZ_FQTV01000003.1"/>
</dbReference>
<evidence type="ECO:0000313" key="7">
    <source>
        <dbReference type="EMBL" id="SHE77263.1"/>
    </source>
</evidence>
<evidence type="ECO:0000256" key="6">
    <source>
        <dbReference type="ARBA" id="ARBA00023136"/>
    </source>
</evidence>
<name>A0A1M4W841_9BACE</name>
<dbReference type="Gene3D" id="3.40.50.12580">
    <property type="match status" value="1"/>
</dbReference>
<gene>
    <name evidence="7" type="ORF">SAMN05444405_10312</name>
</gene>
<dbReference type="InterPro" id="IPR007554">
    <property type="entry name" value="Glycerophosphate_synth"/>
</dbReference>
<dbReference type="InterPro" id="IPR051612">
    <property type="entry name" value="Teichoic_Acid_Biosynth"/>
</dbReference>
<protein>
    <submittedName>
        <fullName evidence="7">CDP-glycerol glycerophosphotransferase</fullName>
    </submittedName>
</protein>
<evidence type="ECO:0000256" key="5">
    <source>
        <dbReference type="ARBA" id="ARBA00022944"/>
    </source>
</evidence>
<organism evidence="7 8">
    <name type="scientific">Bacteroides luti</name>
    <dbReference type="NCBI Taxonomy" id="1297750"/>
    <lineage>
        <taxon>Bacteria</taxon>
        <taxon>Pseudomonadati</taxon>
        <taxon>Bacteroidota</taxon>
        <taxon>Bacteroidia</taxon>
        <taxon>Bacteroidales</taxon>
        <taxon>Bacteroidaceae</taxon>
        <taxon>Bacteroides</taxon>
    </lineage>
</organism>
<dbReference type="GO" id="GO:0047355">
    <property type="term" value="F:CDP-glycerol glycerophosphotransferase activity"/>
    <property type="evidence" value="ECO:0007669"/>
    <property type="project" value="InterPro"/>
</dbReference>
<dbReference type="OrthoDB" id="9811865at2"/>